<dbReference type="InterPro" id="IPR001412">
    <property type="entry name" value="aa-tRNA-synth_I_CS"/>
</dbReference>
<evidence type="ECO:0000256" key="5">
    <source>
        <dbReference type="ARBA" id="ARBA00022917"/>
    </source>
</evidence>
<keyword evidence="6 9" id="KW-0030">Aminoacyl-tRNA synthetase</keyword>
<evidence type="ECO:0000256" key="1">
    <source>
        <dbReference type="ARBA" id="ARBA00013160"/>
    </source>
</evidence>
<dbReference type="GO" id="GO:0004812">
    <property type="term" value="F:aminoacyl-tRNA ligase activity"/>
    <property type="evidence" value="ECO:0007669"/>
    <property type="project" value="UniProtKB-KW"/>
</dbReference>
<comment type="caution">
    <text evidence="12">The sequence shown here is derived from an EMBL/GenBank/DDBJ whole genome shotgun (WGS) entry which is preliminary data.</text>
</comment>
<dbReference type="Gene3D" id="3.10.290.10">
    <property type="entry name" value="RNA-binding S4 domain"/>
    <property type="match status" value="1"/>
</dbReference>
<evidence type="ECO:0000259" key="11">
    <source>
        <dbReference type="Pfam" id="PF16714"/>
    </source>
</evidence>
<evidence type="ECO:0000256" key="4">
    <source>
        <dbReference type="ARBA" id="ARBA00022840"/>
    </source>
</evidence>
<keyword evidence="4 9" id="KW-0067">ATP-binding</keyword>
<feature type="domain" description="Tyrosyl-tRNA synthetase C-terminal" evidence="11">
    <location>
        <begin position="423"/>
        <end position="538"/>
    </location>
</feature>
<dbReference type="PANTHER" id="PTHR11766">
    <property type="entry name" value="TYROSYL-TRNA SYNTHETASE"/>
    <property type="match status" value="1"/>
</dbReference>
<dbReference type="InterPro" id="IPR014729">
    <property type="entry name" value="Rossmann-like_a/b/a_fold"/>
</dbReference>
<dbReference type="EMBL" id="JAQQWL010000007">
    <property type="protein sequence ID" value="KAK8064383.1"/>
    <property type="molecule type" value="Genomic_DNA"/>
</dbReference>
<protein>
    <recommendedName>
        <fullName evidence="1 9">Tyrosine--tRNA ligase</fullName>
        <ecNumber evidence="1 9">6.1.1.1</ecNumber>
    </recommendedName>
    <alternativeName>
        <fullName evidence="7 9">Tyrosyl-tRNA synthetase</fullName>
    </alternativeName>
</protein>
<dbReference type="PANTHER" id="PTHR11766:SF0">
    <property type="entry name" value="TYROSINE--TRNA LIGASE, MITOCHONDRIAL"/>
    <property type="match status" value="1"/>
</dbReference>
<gene>
    <name evidence="12" type="ORF">PG994_007021</name>
</gene>
<evidence type="ECO:0000256" key="7">
    <source>
        <dbReference type="ARBA" id="ARBA00033323"/>
    </source>
</evidence>
<feature type="region of interest" description="Disordered" evidence="10">
    <location>
        <begin position="399"/>
        <end position="419"/>
    </location>
</feature>
<dbReference type="PRINTS" id="PR01040">
    <property type="entry name" value="TRNASYNTHTYR"/>
</dbReference>
<dbReference type="InterPro" id="IPR024088">
    <property type="entry name" value="Tyr-tRNA-ligase_bac-type"/>
</dbReference>
<evidence type="ECO:0000313" key="12">
    <source>
        <dbReference type="EMBL" id="KAK8064383.1"/>
    </source>
</evidence>
<evidence type="ECO:0000256" key="2">
    <source>
        <dbReference type="ARBA" id="ARBA00022598"/>
    </source>
</evidence>
<dbReference type="InterPro" id="IPR032005">
    <property type="entry name" value="TyrRSs_C"/>
</dbReference>
<evidence type="ECO:0000256" key="6">
    <source>
        <dbReference type="ARBA" id="ARBA00023146"/>
    </source>
</evidence>
<sequence length="639" mass="72238">MALSTALLRSSAGARSTLCRRCLQLRLAGSTSQQIRSIATKVVYKRQLAEEEWAARAARIDAGEVQNLWDMFKERGFVKDLAGTDEQIGTLMKKKRIGAYVGIDPTAPSLHVGHLLPLMALYWMYMHGYRAHSLIGGATVRVGDPTGRLKDRDNMTRANVTTNITKIHYQLSRIWRNVDHLAARLGHKKDWAWSRALLNNSTWLQSTSFMEVVQRLFSGMRMGPLLSRDNVKRRLEGDGMPLDEFIYPLLQAWDWWHMFKSPRPVHMQIGGSDQYGNIVTGIEAIKHLRDTEPNPAMRIPNDLLNTPSAGNAVWLDPFMTSSFDLYGYFMRRPDADVEKLLRLLTFLPMDAIKSTMERQAQDPSKRVAHHTLAYEVVALVHSAELAQQTQMEHRQRYGKKSGEQVQMSEFPSSGPASPERAVAFKPDITLPEHLIKQKSMGKILYAAGLASSSSEGHKLTTTGGAYIGGRAHGGRDVAPRVGDLTFVPVKTWFPADNHKFLIDDELMILRRGKHFVRIIKVVSEEEWKSSGQSYPGEPGKGRVRQLRGLIEQGTPEGEKPIKIRSKEMADFVLDMQQLERTNGPETPGEVIFPKYPPPQTRKPTYQNDEVKTAMLERAWEEAKEKEEEAKTKGKGDSWW</sequence>
<dbReference type="NCBIfam" id="TIGR00234">
    <property type="entry name" value="tyrS"/>
    <property type="match status" value="1"/>
</dbReference>
<dbReference type="SUPFAM" id="SSF52374">
    <property type="entry name" value="Nucleotidylyl transferase"/>
    <property type="match status" value="1"/>
</dbReference>
<proteinExistence type="inferred from homology"/>
<dbReference type="PROSITE" id="PS00178">
    <property type="entry name" value="AA_TRNA_LIGASE_I"/>
    <property type="match status" value="1"/>
</dbReference>
<dbReference type="InterPro" id="IPR002307">
    <property type="entry name" value="Tyr-tRNA-ligase"/>
</dbReference>
<organism evidence="12 13">
    <name type="scientific">Apiospora phragmitis</name>
    <dbReference type="NCBI Taxonomy" id="2905665"/>
    <lineage>
        <taxon>Eukaryota</taxon>
        <taxon>Fungi</taxon>
        <taxon>Dikarya</taxon>
        <taxon>Ascomycota</taxon>
        <taxon>Pezizomycotina</taxon>
        <taxon>Sordariomycetes</taxon>
        <taxon>Xylariomycetidae</taxon>
        <taxon>Amphisphaeriales</taxon>
        <taxon>Apiosporaceae</taxon>
        <taxon>Apiospora</taxon>
    </lineage>
</organism>
<reference evidence="12 13" key="1">
    <citation type="submission" date="2023-01" db="EMBL/GenBank/DDBJ databases">
        <title>Analysis of 21 Apiospora genomes using comparative genomics revels a genus with tremendous synthesis potential of carbohydrate active enzymes and secondary metabolites.</title>
        <authorList>
            <person name="Sorensen T."/>
        </authorList>
    </citation>
    <scope>NUCLEOTIDE SEQUENCE [LARGE SCALE GENOMIC DNA]</scope>
    <source>
        <strain evidence="12 13">CBS 135458</strain>
    </source>
</reference>
<dbReference type="InterPro" id="IPR002305">
    <property type="entry name" value="aa-tRNA-synth_Ic"/>
</dbReference>
<keyword evidence="13" id="KW-1185">Reference proteome</keyword>
<evidence type="ECO:0000313" key="13">
    <source>
        <dbReference type="Proteomes" id="UP001480595"/>
    </source>
</evidence>
<feature type="compositionally biased region" description="Polar residues" evidence="10">
    <location>
        <begin position="403"/>
        <end position="415"/>
    </location>
</feature>
<dbReference type="RefSeq" id="XP_066715372.1">
    <property type="nucleotide sequence ID" value="XM_066858430.1"/>
</dbReference>
<evidence type="ECO:0000256" key="10">
    <source>
        <dbReference type="SAM" id="MobiDB-lite"/>
    </source>
</evidence>
<evidence type="ECO:0000256" key="3">
    <source>
        <dbReference type="ARBA" id="ARBA00022741"/>
    </source>
</evidence>
<comment type="similarity">
    <text evidence="9">Belongs to the class-I aminoacyl-tRNA synthetase family.</text>
</comment>
<dbReference type="InterPro" id="IPR036986">
    <property type="entry name" value="S4_RNA-bd_sf"/>
</dbReference>
<comment type="catalytic activity">
    <reaction evidence="8 9">
        <text>tRNA(Tyr) + L-tyrosine + ATP = L-tyrosyl-tRNA(Tyr) + AMP + diphosphate + H(+)</text>
        <dbReference type="Rhea" id="RHEA:10220"/>
        <dbReference type="Rhea" id="RHEA-COMP:9706"/>
        <dbReference type="Rhea" id="RHEA-COMP:9707"/>
        <dbReference type="ChEBI" id="CHEBI:15378"/>
        <dbReference type="ChEBI" id="CHEBI:30616"/>
        <dbReference type="ChEBI" id="CHEBI:33019"/>
        <dbReference type="ChEBI" id="CHEBI:58315"/>
        <dbReference type="ChEBI" id="CHEBI:78442"/>
        <dbReference type="ChEBI" id="CHEBI:78536"/>
        <dbReference type="ChEBI" id="CHEBI:456215"/>
        <dbReference type="EC" id="6.1.1.1"/>
    </reaction>
</comment>
<evidence type="ECO:0000256" key="8">
    <source>
        <dbReference type="ARBA" id="ARBA00048248"/>
    </source>
</evidence>
<dbReference type="EC" id="6.1.1.1" evidence="1 9"/>
<name>A0ABR1V2Y9_9PEZI</name>
<dbReference type="Gene3D" id="3.40.50.620">
    <property type="entry name" value="HUPs"/>
    <property type="match status" value="1"/>
</dbReference>
<feature type="region of interest" description="Disordered" evidence="10">
    <location>
        <begin position="582"/>
        <end position="608"/>
    </location>
</feature>
<keyword evidence="3 9" id="KW-0547">Nucleotide-binding</keyword>
<keyword evidence="2 9" id="KW-0436">Ligase</keyword>
<keyword evidence="5 9" id="KW-0648">Protein biosynthesis</keyword>
<dbReference type="Proteomes" id="UP001480595">
    <property type="component" value="Unassembled WGS sequence"/>
</dbReference>
<dbReference type="Gene3D" id="1.10.240.10">
    <property type="entry name" value="Tyrosyl-Transfer RNA Synthetase"/>
    <property type="match status" value="1"/>
</dbReference>
<dbReference type="Pfam" id="PF16714">
    <property type="entry name" value="TyrRSs_C"/>
    <property type="match status" value="1"/>
</dbReference>
<dbReference type="CDD" id="cd00805">
    <property type="entry name" value="TyrRS_core"/>
    <property type="match status" value="1"/>
</dbReference>
<evidence type="ECO:0000256" key="9">
    <source>
        <dbReference type="RuleBase" id="RU361234"/>
    </source>
</evidence>
<accession>A0ABR1V2Y9</accession>
<dbReference type="Pfam" id="PF00579">
    <property type="entry name" value="tRNA-synt_1b"/>
    <property type="match status" value="1"/>
</dbReference>
<dbReference type="GeneID" id="92091493"/>